<dbReference type="Gene3D" id="1.10.220.150">
    <property type="entry name" value="Arf GTPase activating protein"/>
    <property type="match status" value="1"/>
</dbReference>
<feature type="region of interest" description="Disordered" evidence="5">
    <location>
        <begin position="298"/>
        <end position="323"/>
    </location>
</feature>
<dbReference type="SUPFAM" id="SSF57863">
    <property type="entry name" value="ArfGap/RecO-like zinc finger"/>
    <property type="match status" value="1"/>
</dbReference>
<organism evidence="8 9">
    <name type="scientific">Mucor circinelloides f. circinelloides (strain 1006PhL)</name>
    <name type="common">Mucormycosis agent</name>
    <name type="synonym">Calyptromyces circinelloides</name>
    <dbReference type="NCBI Taxonomy" id="1220926"/>
    <lineage>
        <taxon>Eukaryota</taxon>
        <taxon>Fungi</taxon>
        <taxon>Fungi incertae sedis</taxon>
        <taxon>Mucoromycota</taxon>
        <taxon>Mucoromycotina</taxon>
        <taxon>Mucoromycetes</taxon>
        <taxon>Mucorales</taxon>
        <taxon>Mucorineae</taxon>
        <taxon>Mucoraceae</taxon>
        <taxon>Mucor</taxon>
    </lineage>
</organism>
<dbReference type="InterPro" id="IPR011993">
    <property type="entry name" value="PH-like_dom_sf"/>
</dbReference>
<name>S2JI61_MUCC1</name>
<dbReference type="Pfam" id="PF01412">
    <property type="entry name" value="ArfGap"/>
    <property type="match status" value="1"/>
</dbReference>
<proteinExistence type="predicted"/>
<evidence type="ECO:0000256" key="5">
    <source>
        <dbReference type="SAM" id="MobiDB-lite"/>
    </source>
</evidence>
<sequence length="915" mass="101958">MSEQSIATAPFDQVVPESKSSDSSTAVAAAATVRSVGSTAGEVDLEDGPLFRATIKEYEGRTSALKAYLKRILKSASATLEAKNNLLEQDKLFIESLKEAPFTEPLFTHYLDSTWSKLHEQQERLSFCMQNLLISPLQKLYDMDIKTVDTKRKRFEDVSKEYYSNLSKYLSIKTPGNTKKLKAESEFLVKKSEFDLVRFDYYTFLRDLHGGKKEQEILYHLLNHHEKQYAYYQSVQKTLEPYKQGLDQLATIIAEASREQKVVNQERHEKRKMLVEKYTTPNPTEDDKNKRKSLYAMLSPTSMGPTSPTNYESLLTTPTSPPHLDLGSSANTSEPPPIGLGIQVSNAADSKFKGIRDLEQQDQDLIHSSGRKKEGFLFAPSKPIKNNNTPSFDMSSAVNWHKYWCVLSGGHLHEYSNWKKHLETHIEPIDLRFATVREARNADRRFCFEVITPNFRRMYQATSSEELSSWIATINNAISSLLNGMSSSTDLKNETALKKSNTWKQARSLSGALSGLAAAKDKYLKKRHSHHHHHHQHGDQKLVISPPLPNYPLNNNNTSNEPAAAAAAPNTELLAQLRRDLSNTICADCSAKNPDWCSLNLGILICIECSGIHRSLGTHISKVRSLTLDSASFTADIVQLLLSIGNAKSNAVWESQLHDAATISKPIPTDSRDVKLKYIQVKYVDKSLVKPKSATLDPMKLLFRAIEHDDIPRALYAIALGANVNEPLPSDVLIPIIKKKKSSLLKLPLLDAQGNEYPDRTLEVEQHPPKEDDLFVVRYALHYALLLPHQYQLEDCESSSSSTIGVGLSSTVDDATTTSSSDDSSTHSSCATTKSRIFSMAEFLFQNGADVATVDPYTGCLLADLIGLGELVDDEAIVYLNMKNSLRGQSPIVRCQTMPMPAATHTTTTSTTTDA</sequence>
<dbReference type="STRING" id="1220926.S2JI61"/>
<dbReference type="GO" id="GO:0005096">
    <property type="term" value="F:GTPase activator activity"/>
    <property type="evidence" value="ECO:0007669"/>
    <property type="project" value="InterPro"/>
</dbReference>
<dbReference type="Proteomes" id="UP000014254">
    <property type="component" value="Unassembled WGS sequence"/>
</dbReference>
<dbReference type="SMART" id="SM00105">
    <property type="entry name" value="ArfGap"/>
    <property type="match status" value="1"/>
</dbReference>
<dbReference type="VEuPathDB" id="FungiDB:HMPREF1544_03668"/>
<protein>
    <recommendedName>
        <fullName evidence="10">Arf-GAP with coiled-coil, ANK repeat and PH domain-containing protein</fullName>
    </recommendedName>
</protein>
<evidence type="ECO:0000259" key="7">
    <source>
        <dbReference type="PROSITE" id="PS50115"/>
    </source>
</evidence>
<keyword evidence="2 4" id="KW-0863">Zinc-finger</keyword>
<reference evidence="9" key="1">
    <citation type="submission" date="2013-05" db="EMBL/GenBank/DDBJ databases">
        <title>The Genome sequence of Mucor circinelloides f. circinelloides 1006PhL.</title>
        <authorList>
            <consortium name="The Broad Institute Genomics Platform"/>
            <person name="Cuomo C."/>
            <person name="Earl A."/>
            <person name="Findley K."/>
            <person name="Lee S.C."/>
            <person name="Walker B."/>
            <person name="Young S."/>
            <person name="Zeng Q."/>
            <person name="Gargeya S."/>
            <person name="Fitzgerald M."/>
            <person name="Haas B."/>
            <person name="Abouelleil A."/>
            <person name="Allen A.W."/>
            <person name="Alvarado L."/>
            <person name="Arachchi H.M."/>
            <person name="Berlin A.M."/>
            <person name="Chapman S.B."/>
            <person name="Gainer-Dewar J."/>
            <person name="Goldberg J."/>
            <person name="Griggs A."/>
            <person name="Gujja S."/>
            <person name="Hansen M."/>
            <person name="Howarth C."/>
            <person name="Imamovic A."/>
            <person name="Ireland A."/>
            <person name="Larimer J."/>
            <person name="McCowan C."/>
            <person name="Murphy C."/>
            <person name="Pearson M."/>
            <person name="Poon T.W."/>
            <person name="Priest M."/>
            <person name="Roberts A."/>
            <person name="Saif S."/>
            <person name="Shea T."/>
            <person name="Sisk P."/>
            <person name="Sykes S."/>
            <person name="Wortman J."/>
            <person name="Nusbaum C."/>
            <person name="Birren B."/>
        </authorList>
    </citation>
    <scope>NUCLEOTIDE SEQUENCE [LARGE SCALE GENOMIC DNA]</scope>
    <source>
        <strain evidence="9">1006PhL</strain>
    </source>
</reference>
<dbReference type="PANTHER" id="PTHR23180:SF160">
    <property type="entry name" value="ADP-RIBOSYLATION FACTOR GTPASE-ACTIVATING PROTEIN EFFECTOR PROTEIN 1"/>
    <property type="match status" value="1"/>
</dbReference>
<feature type="domain" description="Arf-GAP" evidence="7">
    <location>
        <begin position="571"/>
        <end position="696"/>
    </location>
</feature>
<evidence type="ECO:0000256" key="3">
    <source>
        <dbReference type="ARBA" id="ARBA00022833"/>
    </source>
</evidence>
<keyword evidence="9" id="KW-1185">Reference proteome</keyword>
<evidence type="ECO:0000256" key="1">
    <source>
        <dbReference type="ARBA" id="ARBA00022723"/>
    </source>
</evidence>
<dbReference type="OrthoDB" id="10266696at2759"/>
<dbReference type="Pfam" id="PF00169">
    <property type="entry name" value="PH"/>
    <property type="match status" value="1"/>
</dbReference>
<dbReference type="FunCoup" id="S2JI61">
    <property type="interactions" value="251"/>
</dbReference>
<dbReference type="PRINTS" id="PR00405">
    <property type="entry name" value="REVINTRACTNG"/>
</dbReference>
<dbReference type="PROSITE" id="PS50003">
    <property type="entry name" value="PH_DOMAIN"/>
    <property type="match status" value="1"/>
</dbReference>
<evidence type="ECO:0008006" key="10">
    <source>
        <dbReference type="Google" id="ProtNLM"/>
    </source>
</evidence>
<dbReference type="SUPFAM" id="SSF103657">
    <property type="entry name" value="BAR/IMD domain-like"/>
    <property type="match status" value="1"/>
</dbReference>
<keyword evidence="1" id="KW-0479">Metal-binding</keyword>
<evidence type="ECO:0000313" key="8">
    <source>
        <dbReference type="EMBL" id="EPB89584.1"/>
    </source>
</evidence>
<dbReference type="FunFam" id="1.10.220.150:FF:000017">
    <property type="entry name" value="ARF GTPase activator (Csx2), putative"/>
    <property type="match status" value="1"/>
</dbReference>
<dbReference type="GO" id="GO:0005737">
    <property type="term" value="C:cytoplasm"/>
    <property type="evidence" value="ECO:0007669"/>
    <property type="project" value="InterPro"/>
</dbReference>
<evidence type="ECO:0000313" key="9">
    <source>
        <dbReference type="Proteomes" id="UP000014254"/>
    </source>
</evidence>
<evidence type="ECO:0000259" key="6">
    <source>
        <dbReference type="PROSITE" id="PS50003"/>
    </source>
</evidence>
<dbReference type="SUPFAM" id="SSF50729">
    <property type="entry name" value="PH domain-like"/>
    <property type="match status" value="1"/>
</dbReference>
<feature type="compositionally biased region" description="Polar residues" evidence="5">
    <location>
        <begin position="299"/>
        <end position="318"/>
    </location>
</feature>
<dbReference type="InterPro" id="IPR001164">
    <property type="entry name" value="ArfGAP_dom"/>
</dbReference>
<dbReference type="InterPro" id="IPR038508">
    <property type="entry name" value="ArfGAP_dom_sf"/>
</dbReference>
<dbReference type="CDD" id="cd08204">
    <property type="entry name" value="ArfGap"/>
    <property type="match status" value="1"/>
</dbReference>
<dbReference type="InParanoid" id="S2JI61"/>
<dbReference type="Gene3D" id="1.20.1270.60">
    <property type="entry name" value="Arfaptin homology (AH) domain/BAR domain"/>
    <property type="match status" value="1"/>
</dbReference>
<dbReference type="InterPro" id="IPR027267">
    <property type="entry name" value="AH/BAR_dom_sf"/>
</dbReference>
<dbReference type="AlphaFoldDB" id="S2JI61"/>
<feature type="domain" description="PH" evidence="6">
    <location>
        <begin position="370"/>
        <end position="479"/>
    </location>
</feature>
<dbReference type="InterPro" id="IPR001849">
    <property type="entry name" value="PH_domain"/>
</dbReference>
<dbReference type="SMART" id="SM00233">
    <property type="entry name" value="PH"/>
    <property type="match status" value="1"/>
</dbReference>
<evidence type="ECO:0000256" key="2">
    <source>
        <dbReference type="ARBA" id="ARBA00022771"/>
    </source>
</evidence>
<dbReference type="Gene3D" id="2.30.29.30">
    <property type="entry name" value="Pleckstrin-homology domain (PH domain)/Phosphotyrosine-binding domain (PTB)"/>
    <property type="match status" value="1"/>
</dbReference>
<feature type="region of interest" description="Disordered" evidence="5">
    <location>
        <begin position="524"/>
        <end position="559"/>
    </location>
</feature>
<dbReference type="InterPro" id="IPR045258">
    <property type="entry name" value="ACAP1/2/3-like"/>
</dbReference>
<evidence type="ECO:0000256" key="4">
    <source>
        <dbReference type="PROSITE-ProRule" id="PRU00288"/>
    </source>
</evidence>
<dbReference type="EMBL" id="KE123933">
    <property type="protein sequence ID" value="EPB89584.1"/>
    <property type="molecule type" value="Genomic_DNA"/>
</dbReference>
<dbReference type="InterPro" id="IPR037278">
    <property type="entry name" value="ARFGAP/RecO"/>
</dbReference>
<gene>
    <name evidence="8" type="ORF">HMPREF1544_03668</name>
</gene>
<dbReference type="eggNOG" id="KOG0521">
    <property type="taxonomic scope" value="Eukaryota"/>
</dbReference>
<dbReference type="InterPro" id="IPR004148">
    <property type="entry name" value="BAR_dom"/>
</dbReference>
<dbReference type="FunFam" id="2.30.29.30:FF:000252">
    <property type="entry name" value="ARF GTPase activator (Csx2)"/>
    <property type="match status" value="1"/>
</dbReference>
<dbReference type="OMA" id="ITPNAFP"/>
<dbReference type="Pfam" id="PF16746">
    <property type="entry name" value="BAR_3"/>
    <property type="match status" value="1"/>
</dbReference>
<dbReference type="PROSITE" id="PS50115">
    <property type="entry name" value="ARFGAP"/>
    <property type="match status" value="1"/>
</dbReference>
<feature type="compositionally biased region" description="Basic residues" evidence="5">
    <location>
        <begin position="524"/>
        <end position="536"/>
    </location>
</feature>
<keyword evidence="3" id="KW-0862">Zinc</keyword>
<dbReference type="PANTHER" id="PTHR23180">
    <property type="entry name" value="CENTAURIN/ARF"/>
    <property type="match status" value="1"/>
</dbReference>
<dbReference type="GO" id="GO:0008270">
    <property type="term" value="F:zinc ion binding"/>
    <property type="evidence" value="ECO:0007669"/>
    <property type="project" value="UniProtKB-KW"/>
</dbReference>
<accession>S2JI61</accession>